<gene>
    <name evidence="2" type="ORF">JK364_32745</name>
</gene>
<dbReference type="Proteomes" id="UP000621510">
    <property type="component" value="Unassembled WGS sequence"/>
</dbReference>
<evidence type="ECO:0000256" key="1">
    <source>
        <dbReference type="SAM" id="SignalP"/>
    </source>
</evidence>
<accession>A0ABS1PXF9</accession>
<keyword evidence="1" id="KW-0732">Signal</keyword>
<feature type="signal peptide" evidence="1">
    <location>
        <begin position="1"/>
        <end position="30"/>
    </location>
</feature>
<sequence>MRVRGRLTGAGLAIAAAAVLSGLGATAASAQPADAIGTKAEAANVPVHVTTPAYIRSAPQTTGAVWGTVQFGDNWDAICFTEGGDASLNGRTSDIWVQLDQWGPSNGFVTELALQNGHAGLRPC</sequence>
<protein>
    <recommendedName>
        <fullName evidence="4">SH3 domain-containing protein</fullName>
    </recommendedName>
</protein>
<organism evidence="2 3">
    <name type="scientific">Streptomyces endocoffeicus</name>
    <dbReference type="NCBI Taxonomy" id="2898945"/>
    <lineage>
        <taxon>Bacteria</taxon>
        <taxon>Bacillati</taxon>
        <taxon>Actinomycetota</taxon>
        <taxon>Actinomycetes</taxon>
        <taxon>Kitasatosporales</taxon>
        <taxon>Streptomycetaceae</taxon>
        <taxon>Streptomyces</taxon>
    </lineage>
</organism>
<feature type="chain" id="PRO_5045401828" description="SH3 domain-containing protein" evidence="1">
    <location>
        <begin position="31"/>
        <end position="124"/>
    </location>
</feature>
<dbReference type="EMBL" id="JAERRG010000016">
    <property type="protein sequence ID" value="MBL1117118.1"/>
    <property type="molecule type" value="Genomic_DNA"/>
</dbReference>
<evidence type="ECO:0000313" key="3">
    <source>
        <dbReference type="Proteomes" id="UP000621510"/>
    </source>
</evidence>
<keyword evidence="3" id="KW-1185">Reference proteome</keyword>
<dbReference type="RefSeq" id="WP_201854978.1">
    <property type="nucleotide sequence ID" value="NZ_JAERRG010000016.1"/>
</dbReference>
<reference evidence="2 3" key="1">
    <citation type="submission" date="2021-01" db="EMBL/GenBank/DDBJ databases">
        <title>WGS of actinomycetes isolated from Thailand.</title>
        <authorList>
            <person name="Thawai C."/>
        </authorList>
    </citation>
    <scope>NUCLEOTIDE SEQUENCE [LARGE SCALE GENOMIC DNA]</scope>
    <source>
        <strain evidence="2 3">CA3R110</strain>
    </source>
</reference>
<comment type="caution">
    <text evidence="2">The sequence shown here is derived from an EMBL/GenBank/DDBJ whole genome shotgun (WGS) entry which is preliminary data.</text>
</comment>
<evidence type="ECO:0000313" key="2">
    <source>
        <dbReference type="EMBL" id="MBL1117118.1"/>
    </source>
</evidence>
<evidence type="ECO:0008006" key="4">
    <source>
        <dbReference type="Google" id="ProtNLM"/>
    </source>
</evidence>
<proteinExistence type="predicted"/>
<name>A0ABS1PXF9_9ACTN</name>